<dbReference type="InterPro" id="IPR036938">
    <property type="entry name" value="PAP2/HPO_sf"/>
</dbReference>
<dbReference type="CDD" id="cd03398">
    <property type="entry name" value="PAP2_haloperoxidase"/>
    <property type="match status" value="1"/>
</dbReference>
<dbReference type="NCBIfam" id="TIGR02595">
    <property type="entry name" value="PEP_CTERM"/>
    <property type="match status" value="1"/>
</dbReference>
<accession>A0A832H2A6</accession>
<gene>
    <name evidence="1" type="ORF">ENR47_04985</name>
</gene>
<dbReference type="InterPro" id="IPR052559">
    <property type="entry name" value="V-haloperoxidase"/>
</dbReference>
<protein>
    <submittedName>
        <fullName evidence="1">Phosphatase PAP2 family protein</fullName>
    </submittedName>
</protein>
<comment type="caution">
    <text evidence="1">The sequence shown here is derived from an EMBL/GenBank/DDBJ whole genome shotgun (WGS) entry which is preliminary data.</text>
</comment>
<dbReference type="PANTHER" id="PTHR34599:SF1">
    <property type="entry name" value="PHOSPHATIDIC ACID PHOSPHATASE TYPE 2_HALOPEROXIDASE DOMAIN-CONTAINING PROTEIN"/>
    <property type="match status" value="1"/>
</dbReference>
<proteinExistence type="predicted"/>
<dbReference type="EMBL" id="DSRD01000324">
    <property type="protein sequence ID" value="HGW93624.1"/>
    <property type="molecule type" value="Genomic_DNA"/>
</dbReference>
<dbReference type="Gene3D" id="1.10.606.20">
    <property type="match status" value="1"/>
</dbReference>
<organism evidence="1">
    <name type="scientific">Oscillatoriales cyanobacterium SpSt-402</name>
    <dbReference type="NCBI Taxonomy" id="2282168"/>
    <lineage>
        <taxon>Bacteria</taxon>
        <taxon>Bacillati</taxon>
        <taxon>Cyanobacteriota</taxon>
        <taxon>Cyanophyceae</taxon>
        <taxon>Oscillatoriophycideae</taxon>
        <taxon>Oscillatoriales</taxon>
    </lineage>
</organism>
<dbReference type="AlphaFoldDB" id="A0A832H2A6"/>
<sequence>MSGDAKGIMLGLVSVSAFTFAWTDSASAFTLTSNNVISTWSQEARTAVTVANSGAARASRELAIVNLSVYDAVNSVFQTYQPYYSNIVAPAGTSAEAAASSAAYTVLSRLFPQQKTRFDQILAGQLELVSDPIGKAQGVSLGTSVALALLERQANDTNTNFALNTTFGLTSADQFRSPPPPAKDSPEFAAAYNEIKEKGRLANSTRTPEETQIGLFWANQTNTHSSSGQAFRIAEIVAEQEGLSLPEQARLFGLLGIAVGDSGIAATDSKNAYGTPRPRDDIRNGDFDNNPLTVGEPTWEPLVASSGFDYPSLLSTSSGATAAVLARFFGRDDIALTIDSPALPGVTRSFDSFSAAATEASQSRVFSGYHYSYSNQEGRFGLGDRIGNYTFENFLQPASAQAVPEPTTMAGLATAGILSAIWRRKRQKRAA</sequence>
<dbReference type="PANTHER" id="PTHR34599">
    <property type="entry name" value="PEROXIDASE-RELATED"/>
    <property type="match status" value="1"/>
</dbReference>
<name>A0A832H2A6_9CYAN</name>
<evidence type="ECO:0000313" key="1">
    <source>
        <dbReference type="EMBL" id="HGW93624.1"/>
    </source>
</evidence>
<reference evidence="1" key="1">
    <citation type="journal article" date="2020" name="mSystems">
        <title>Genome- and Community-Level Interaction Insights into Carbon Utilization and Element Cycling Functions of Hydrothermarchaeota in Hydrothermal Sediment.</title>
        <authorList>
            <person name="Zhou Z."/>
            <person name="Liu Y."/>
            <person name="Xu W."/>
            <person name="Pan J."/>
            <person name="Luo Z.H."/>
            <person name="Li M."/>
        </authorList>
    </citation>
    <scope>NUCLEOTIDE SEQUENCE [LARGE SCALE GENOMIC DNA]</scope>
    <source>
        <strain evidence="1">SpSt-402</strain>
    </source>
</reference>
<dbReference type="SUPFAM" id="SSF48317">
    <property type="entry name" value="Acid phosphatase/Vanadium-dependent haloperoxidase"/>
    <property type="match status" value="1"/>
</dbReference>
<dbReference type="InterPro" id="IPR013424">
    <property type="entry name" value="Ice-binding_C"/>
</dbReference>